<dbReference type="GO" id="GO:0003677">
    <property type="term" value="F:DNA binding"/>
    <property type="evidence" value="ECO:0007669"/>
    <property type="project" value="UniProtKB-UniRule"/>
</dbReference>
<evidence type="ECO:0000313" key="10">
    <source>
        <dbReference type="Proteomes" id="UP000229615"/>
    </source>
</evidence>
<evidence type="ECO:0000313" key="9">
    <source>
        <dbReference type="EMBL" id="PIR88436.1"/>
    </source>
</evidence>
<gene>
    <name evidence="7" type="primary">recR</name>
    <name evidence="9" type="ORF">COU09_02060</name>
</gene>
<dbReference type="InterPro" id="IPR000093">
    <property type="entry name" value="DNA_Rcmb_RecR"/>
</dbReference>
<dbReference type="Gene3D" id="3.40.1360.10">
    <property type="match status" value="1"/>
</dbReference>
<evidence type="ECO:0000256" key="7">
    <source>
        <dbReference type="HAMAP-Rule" id="MF_00017"/>
    </source>
</evidence>
<dbReference type="AlphaFoldDB" id="A0A2H0US02"/>
<accession>A0A2H0US02</accession>
<sequence length="199" mass="22000">MLPESIKQLAARLSNLPGIGPRQAIRIAIYISQKESSFIDDLAGSLQEISNLKNCSDCFLPHANQSSRCRICSDPKRTTDLIAIVEKITDLLSIEQSQAYSGRYLVLGDLKKDGELTPEQEKRIGQLITQLTSLPNSQAEEIIIALSPTNHTQISADKLEQRLRGKAKKITRLGRGLPTGADIEFSDDETLKNSLKNRS</sequence>
<dbReference type="EMBL" id="PFBB01000023">
    <property type="protein sequence ID" value="PIR88436.1"/>
    <property type="molecule type" value="Genomic_DNA"/>
</dbReference>
<feature type="domain" description="Toprim" evidence="8">
    <location>
        <begin position="80"/>
        <end position="178"/>
    </location>
</feature>
<dbReference type="InterPro" id="IPR006171">
    <property type="entry name" value="TOPRIM_dom"/>
</dbReference>
<organism evidence="9 10">
    <name type="scientific">Candidatus Harrisonbacteria bacterium CG10_big_fil_rev_8_21_14_0_10_44_23</name>
    <dbReference type="NCBI Taxonomy" id="1974585"/>
    <lineage>
        <taxon>Bacteria</taxon>
        <taxon>Candidatus Harrisoniibacteriota</taxon>
    </lineage>
</organism>
<name>A0A2H0US02_9BACT</name>
<evidence type="ECO:0000259" key="8">
    <source>
        <dbReference type="PROSITE" id="PS50880"/>
    </source>
</evidence>
<dbReference type="Pfam" id="PF13662">
    <property type="entry name" value="Toprim_4"/>
    <property type="match status" value="1"/>
</dbReference>
<keyword evidence="3 7" id="KW-0863">Zinc-finger</keyword>
<dbReference type="GO" id="GO:0006281">
    <property type="term" value="P:DNA repair"/>
    <property type="evidence" value="ECO:0007669"/>
    <property type="project" value="UniProtKB-UniRule"/>
</dbReference>
<evidence type="ECO:0000256" key="4">
    <source>
        <dbReference type="ARBA" id="ARBA00022833"/>
    </source>
</evidence>
<dbReference type="PROSITE" id="PS50880">
    <property type="entry name" value="TOPRIM"/>
    <property type="match status" value="1"/>
</dbReference>
<dbReference type="GO" id="GO:0006310">
    <property type="term" value="P:DNA recombination"/>
    <property type="evidence" value="ECO:0007669"/>
    <property type="project" value="UniProtKB-UniRule"/>
</dbReference>
<dbReference type="SUPFAM" id="SSF111304">
    <property type="entry name" value="Recombination protein RecR"/>
    <property type="match status" value="1"/>
</dbReference>
<proteinExistence type="inferred from homology"/>
<evidence type="ECO:0000256" key="6">
    <source>
        <dbReference type="ARBA" id="ARBA00023204"/>
    </source>
</evidence>
<evidence type="ECO:0000256" key="2">
    <source>
        <dbReference type="ARBA" id="ARBA00022763"/>
    </source>
</evidence>
<dbReference type="HAMAP" id="MF_00017">
    <property type="entry name" value="RecR"/>
    <property type="match status" value="1"/>
</dbReference>
<comment type="similarity">
    <text evidence="7">Belongs to the RecR family.</text>
</comment>
<protein>
    <recommendedName>
        <fullName evidence="7">Recombination protein RecR</fullName>
    </recommendedName>
</protein>
<dbReference type="PANTHER" id="PTHR30446:SF0">
    <property type="entry name" value="RECOMBINATION PROTEIN RECR"/>
    <property type="match status" value="1"/>
</dbReference>
<dbReference type="InterPro" id="IPR023627">
    <property type="entry name" value="Rcmb_RecR"/>
</dbReference>
<keyword evidence="1 7" id="KW-0479">Metal-binding</keyword>
<evidence type="ECO:0000256" key="5">
    <source>
        <dbReference type="ARBA" id="ARBA00023172"/>
    </source>
</evidence>
<keyword evidence="4 7" id="KW-0862">Zinc</keyword>
<evidence type="ECO:0000256" key="3">
    <source>
        <dbReference type="ARBA" id="ARBA00022771"/>
    </source>
</evidence>
<dbReference type="Pfam" id="PF21176">
    <property type="entry name" value="RecR_HhH"/>
    <property type="match status" value="1"/>
</dbReference>
<keyword evidence="2 7" id="KW-0227">DNA damage</keyword>
<dbReference type="Pfam" id="PF21175">
    <property type="entry name" value="RecR_C"/>
    <property type="match status" value="1"/>
</dbReference>
<dbReference type="Proteomes" id="UP000229615">
    <property type="component" value="Unassembled WGS sequence"/>
</dbReference>
<comment type="caution">
    <text evidence="7">Lacks conserved residue(s) required for the propagation of feature annotation.</text>
</comment>
<evidence type="ECO:0000256" key="1">
    <source>
        <dbReference type="ARBA" id="ARBA00022723"/>
    </source>
</evidence>
<comment type="caution">
    <text evidence="9">The sequence shown here is derived from an EMBL/GenBank/DDBJ whole genome shotgun (WGS) entry which is preliminary data.</text>
</comment>
<keyword evidence="5 7" id="KW-0233">DNA recombination</keyword>
<keyword evidence="6 7" id="KW-0234">DNA repair</keyword>
<dbReference type="PANTHER" id="PTHR30446">
    <property type="entry name" value="RECOMBINATION PROTEIN RECR"/>
    <property type="match status" value="1"/>
</dbReference>
<dbReference type="Gene3D" id="1.10.8.420">
    <property type="entry name" value="RecR Domain 1"/>
    <property type="match status" value="1"/>
</dbReference>
<reference evidence="10" key="1">
    <citation type="submission" date="2017-09" db="EMBL/GenBank/DDBJ databases">
        <title>Depth-based differentiation of microbial function through sediment-hosted aquifers and enrichment of novel symbionts in the deep terrestrial subsurface.</title>
        <authorList>
            <person name="Probst A.J."/>
            <person name="Ladd B."/>
            <person name="Jarett J.K."/>
            <person name="Geller-Mcgrath D.E."/>
            <person name="Sieber C.M.K."/>
            <person name="Emerson J.B."/>
            <person name="Anantharaman K."/>
            <person name="Thomas B.C."/>
            <person name="Malmstrom R."/>
            <person name="Stieglmeier M."/>
            <person name="Klingl A."/>
            <person name="Woyke T."/>
            <person name="Ryan C.M."/>
            <person name="Banfield J.F."/>
        </authorList>
    </citation>
    <scope>NUCLEOTIDE SEQUENCE [LARGE SCALE GENOMIC DNA]</scope>
</reference>
<dbReference type="GO" id="GO:0008270">
    <property type="term" value="F:zinc ion binding"/>
    <property type="evidence" value="ECO:0007669"/>
    <property type="project" value="UniProtKB-KW"/>
</dbReference>
<comment type="function">
    <text evidence="7">May play a role in DNA repair. It seems to be involved in an RecBC-independent recombinational process of DNA repair. It may act with RecF and RecO.</text>
</comment>